<dbReference type="InterPro" id="IPR037176">
    <property type="entry name" value="Osmotin/thaumatin-like_sf"/>
</dbReference>
<dbReference type="PROSITE" id="PS52006">
    <property type="entry name" value="GH64"/>
    <property type="match status" value="1"/>
</dbReference>
<dbReference type="Gene3D" id="2.60.110.10">
    <property type="entry name" value="Thaumatin"/>
    <property type="match status" value="1"/>
</dbReference>
<dbReference type="Gene3D" id="3.30.920.50">
    <property type="entry name" value="Beta-1,3-glucanase, C-terminal domain"/>
    <property type="match status" value="1"/>
</dbReference>
<dbReference type="InterPro" id="IPR032477">
    <property type="entry name" value="Glyco_hydro_64"/>
</dbReference>
<dbReference type="Proteomes" id="UP000800235">
    <property type="component" value="Unassembled WGS sequence"/>
</dbReference>
<dbReference type="CDD" id="cd09220">
    <property type="entry name" value="GH64-GluB-like"/>
    <property type="match status" value="1"/>
</dbReference>
<dbReference type="PANTHER" id="PTHR38165:SF1">
    <property type="entry name" value="GLUCANASE B"/>
    <property type="match status" value="1"/>
</dbReference>
<dbReference type="AlphaFoldDB" id="A0A9P4NJQ7"/>
<feature type="domain" description="GH64" evidence="2">
    <location>
        <begin position="1"/>
        <end position="354"/>
    </location>
</feature>
<dbReference type="Pfam" id="PF16483">
    <property type="entry name" value="Glyco_hydro_64"/>
    <property type="match status" value="1"/>
</dbReference>
<organism evidence="3 4">
    <name type="scientific">Tothia fuscella</name>
    <dbReference type="NCBI Taxonomy" id="1048955"/>
    <lineage>
        <taxon>Eukaryota</taxon>
        <taxon>Fungi</taxon>
        <taxon>Dikarya</taxon>
        <taxon>Ascomycota</taxon>
        <taxon>Pezizomycotina</taxon>
        <taxon>Dothideomycetes</taxon>
        <taxon>Pleosporomycetidae</taxon>
        <taxon>Venturiales</taxon>
        <taxon>Cylindrosympodiaceae</taxon>
        <taxon>Tothia</taxon>
    </lineage>
</organism>
<evidence type="ECO:0000313" key="4">
    <source>
        <dbReference type="Proteomes" id="UP000800235"/>
    </source>
</evidence>
<dbReference type="OrthoDB" id="10058186at2759"/>
<evidence type="ECO:0000313" key="3">
    <source>
        <dbReference type="EMBL" id="KAF2424822.1"/>
    </source>
</evidence>
<gene>
    <name evidence="3" type="ORF">EJ08DRAFT_652278</name>
</gene>
<name>A0A9P4NJQ7_9PEZI</name>
<keyword evidence="4" id="KW-1185">Reference proteome</keyword>
<dbReference type="EMBL" id="MU007073">
    <property type="protein sequence ID" value="KAF2424822.1"/>
    <property type="molecule type" value="Genomic_DNA"/>
</dbReference>
<dbReference type="PANTHER" id="PTHR38165">
    <property type="match status" value="1"/>
</dbReference>
<evidence type="ECO:0000259" key="2">
    <source>
        <dbReference type="PROSITE" id="PS52006"/>
    </source>
</evidence>
<evidence type="ECO:0000256" key="1">
    <source>
        <dbReference type="SAM" id="MobiDB-lite"/>
    </source>
</evidence>
<protein>
    <recommendedName>
        <fullName evidence="2">GH64 domain-containing protein</fullName>
    </recommendedName>
</protein>
<feature type="region of interest" description="Disordered" evidence="1">
    <location>
        <begin position="337"/>
        <end position="357"/>
    </location>
</feature>
<sequence>MTPPTLDIKLKNTTESELYATITGRDLDNNNQWFVLRADGKSAYHPTDPSNIGTPLQEDCAIKVGGPGDERTVTIPHIAGGRIYFSINEPLEFFFNPGPALVEPSVTNPSDANYNRNWGFCEFTFNNDQLYANISYVDFVGLPVAIALDCGNGENKKVLGIPSDGLQKVSAGLEAQKNDDGHGWDKLVFKGPDGQPLRILSPNQACVMDGGLFNNYYEPYVDEVWGKFSSQDITIDTMAAGIVKGGVKGDKLVFDGLEFEKPSTRDIFNADGGPFRTGPDAKRNAIIPRLNAEFNRSTYLCHDECFPSGSDKYYQHKITNHYARLVHAANMDGRGYAHPYDDASPPGGGDQSGFVNDGDPKLFTVIVGGRG</sequence>
<dbReference type="InterPro" id="IPR042517">
    <property type="entry name" value="Glyco_hydro_64_N_2"/>
</dbReference>
<proteinExistence type="predicted"/>
<comment type="caution">
    <text evidence="3">The sequence shown here is derived from an EMBL/GenBank/DDBJ whole genome shotgun (WGS) entry which is preliminary data.</text>
</comment>
<reference evidence="3" key="1">
    <citation type="journal article" date="2020" name="Stud. Mycol.">
        <title>101 Dothideomycetes genomes: a test case for predicting lifestyles and emergence of pathogens.</title>
        <authorList>
            <person name="Haridas S."/>
            <person name="Albert R."/>
            <person name="Binder M."/>
            <person name="Bloem J."/>
            <person name="Labutti K."/>
            <person name="Salamov A."/>
            <person name="Andreopoulos B."/>
            <person name="Baker S."/>
            <person name="Barry K."/>
            <person name="Bills G."/>
            <person name="Bluhm B."/>
            <person name="Cannon C."/>
            <person name="Castanera R."/>
            <person name="Culley D."/>
            <person name="Daum C."/>
            <person name="Ezra D."/>
            <person name="Gonzalez J."/>
            <person name="Henrissat B."/>
            <person name="Kuo A."/>
            <person name="Liang C."/>
            <person name="Lipzen A."/>
            <person name="Lutzoni F."/>
            <person name="Magnuson J."/>
            <person name="Mondo S."/>
            <person name="Nolan M."/>
            <person name="Ohm R."/>
            <person name="Pangilinan J."/>
            <person name="Park H.-J."/>
            <person name="Ramirez L."/>
            <person name="Alfaro M."/>
            <person name="Sun H."/>
            <person name="Tritt A."/>
            <person name="Yoshinaga Y."/>
            <person name="Zwiers L.-H."/>
            <person name="Turgeon B."/>
            <person name="Goodwin S."/>
            <person name="Spatafora J."/>
            <person name="Crous P."/>
            <person name="Grigoriev I."/>
        </authorList>
    </citation>
    <scope>NUCLEOTIDE SEQUENCE</scope>
    <source>
        <strain evidence="3">CBS 130266</strain>
    </source>
</reference>
<dbReference type="InterPro" id="IPR037398">
    <property type="entry name" value="Glyco_hydro_64_fam"/>
</dbReference>
<accession>A0A9P4NJQ7</accession>